<name>A0AA35KMG8_9SAUR</name>
<dbReference type="FunFam" id="2.30.39.10:FF:000001">
    <property type="entry name" value="Serpin family B member 2"/>
    <property type="match status" value="1"/>
</dbReference>
<dbReference type="Proteomes" id="UP001178461">
    <property type="component" value="Chromosome 7"/>
</dbReference>
<dbReference type="AlphaFoldDB" id="A0AA35KMG8"/>
<accession>A0AA35KMG8</accession>
<dbReference type="PROSITE" id="PS00284">
    <property type="entry name" value="SERPIN"/>
    <property type="match status" value="1"/>
</dbReference>
<dbReference type="SUPFAM" id="SSF56574">
    <property type="entry name" value="Serpins"/>
    <property type="match status" value="1"/>
</dbReference>
<dbReference type="Gene3D" id="3.30.497.10">
    <property type="entry name" value="Antithrombin, subunit I, domain 2"/>
    <property type="match status" value="1"/>
</dbReference>
<dbReference type="GO" id="GO:0005615">
    <property type="term" value="C:extracellular space"/>
    <property type="evidence" value="ECO:0007669"/>
    <property type="project" value="InterPro"/>
</dbReference>
<dbReference type="GO" id="GO:0004867">
    <property type="term" value="F:serine-type endopeptidase inhibitor activity"/>
    <property type="evidence" value="ECO:0007669"/>
    <property type="project" value="InterPro"/>
</dbReference>
<evidence type="ECO:0000313" key="4">
    <source>
        <dbReference type="Proteomes" id="UP001178461"/>
    </source>
</evidence>
<dbReference type="SMART" id="SM00093">
    <property type="entry name" value="SERPIN"/>
    <property type="match status" value="1"/>
</dbReference>
<keyword evidence="4" id="KW-1185">Reference proteome</keyword>
<gene>
    <name evidence="3" type="ORF">PODLI_1B019929</name>
</gene>
<dbReference type="Gene3D" id="2.30.39.10">
    <property type="entry name" value="Alpha-1-antitrypsin, domain 1"/>
    <property type="match status" value="1"/>
</dbReference>
<comment type="similarity">
    <text evidence="1">Belongs to the serpin family. Ov-serpin subfamily.</text>
</comment>
<organism evidence="3 4">
    <name type="scientific">Podarcis lilfordi</name>
    <name type="common">Lilford's wall lizard</name>
    <dbReference type="NCBI Taxonomy" id="74358"/>
    <lineage>
        <taxon>Eukaryota</taxon>
        <taxon>Metazoa</taxon>
        <taxon>Chordata</taxon>
        <taxon>Craniata</taxon>
        <taxon>Vertebrata</taxon>
        <taxon>Euteleostomi</taxon>
        <taxon>Lepidosauria</taxon>
        <taxon>Squamata</taxon>
        <taxon>Bifurcata</taxon>
        <taxon>Unidentata</taxon>
        <taxon>Episquamata</taxon>
        <taxon>Laterata</taxon>
        <taxon>Lacertibaenia</taxon>
        <taxon>Lacertidae</taxon>
        <taxon>Podarcis</taxon>
    </lineage>
</organism>
<dbReference type="EMBL" id="OX395132">
    <property type="protein sequence ID" value="CAI5780102.1"/>
    <property type="molecule type" value="Genomic_DNA"/>
</dbReference>
<evidence type="ECO:0000259" key="2">
    <source>
        <dbReference type="SMART" id="SM00093"/>
    </source>
</evidence>
<dbReference type="PANTHER" id="PTHR11461:SF199">
    <property type="entry name" value="SERPIN B11"/>
    <property type="match status" value="1"/>
</dbReference>
<sequence length="412" mass="46457">MDLYFTKDPLPTAIIAFGLDLYKKLNRSDICKNIFFSPISITSALAMVQLGARGSSKTQMEEVLHFNRTLGSARPAASEGKMCLLASEPERDTAAQFSVEEGIFPEIKKLLFQLNNLSNDYELNVANNLFMQKGYEFLKQYLTRTKEIFGATLQMVDFQNATEEARQEINLEVARQTKGNIKDLFPLGTIQPDTMLVLANAVYFKATWEHQFDPKLTTEREFKLNENESKHVQMMHQKGRFKLGYTMERDAQILCLPYHGKVLSMIIILPDDIGNLKQVENTMTSENLACWTASENLTEENVEVYLPQFKLEESFDLNSPLQALGMIDVFDRSRADLSGMAASDQLYLSKVLHKAFVDVDEVGTKAAAATGAVVSNRSLPSYKLFEANHPFLFCIRHNPSNAILFLGKLCSP</sequence>
<dbReference type="CDD" id="cd19956">
    <property type="entry name" value="serpinB"/>
    <property type="match status" value="1"/>
</dbReference>
<proteinExistence type="inferred from homology"/>
<dbReference type="PANTHER" id="PTHR11461">
    <property type="entry name" value="SERINE PROTEASE INHIBITOR, SERPIN"/>
    <property type="match status" value="1"/>
</dbReference>
<evidence type="ECO:0000313" key="3">
    <source>
        <dbReference type="EMBL" id="CAI5780102.1"/>
    </source>
</evidence>
<dbReference type="InterPro" id="IPR023795">
    <property type="entry name" value="Serpin_CS"/>
</dbReference>
<protein>
    <submittedName>
        <fullName evidence="3">SERPIN domain-containing protein</fullName>
    </submittedName>
</protein>
<dbReference type="InterPro" id="IPR000215">
    <property type="entry name" value="Serpin_fam"/>
</dbReference>
<feature type="domain" description="Serpin" evidence="2">
    <location>
        <begin position="19"/>
        <end position="412"/>
    </location>
</feature>
<reference evidence="3" key="1">
    <citation type="submission" date="2022-12" db="EMBL/GenBank/DDBJ databases">
        <authorList>
            <person name="Alioto T."/>
            <person name="Alioto T."/>
            <person name="Gomez Garrido J."/>
        </authorList>
    </citation>
    <scope>NUCLEOTIDE SEQUENCE</scope>
</reference>
<dbReference type="InterPro" id="IPR036186">
    <property type="entry name" value="Serpin_sf"/>
</dbReference>
<dbReference type="InterPro" id="IPR042178">
    <property type="entry name" value="Serpin_sf_1"/>
</dbReference>
<dbReference type="Pfam" id="PF00079">
    <property type="entry name" value="Serpin"/>
    <property type="match status" value="1"/>
</dbReference>
<dbReference type="InterPro" id="IPR042185">
    <property type="entry name" value="Serpin_sf_2"/>
</dbReference>
<evidence type="ECO:0000256" key="1">
    <source>
        <dbReference type="ARBA" id="ARBA00006426"/>
    </source>
</evidence>
<dbReference type="InterPro" id="IPR023796">
    <property type="entry name" value="Serpin_dom"/>
</dbReference>